<accession>A0AAE0TAZ4</accession>
<feature type="non-terminal residue" evidence="2">
    <location>
        <position position="1"/>
    </location>
</feature>
<organism evidence="2 3">
    <name type="scientific">Potamilus streckersoni</name>
    <dbReference type="NCBI Taxonomy" id="2493646"/>
    <lineage>
        <taxon>Eukaryota</taxon>
        <taxon>Metazoa</taxon>
        <taxon>Spiralia</taxon>
        <taxon>Lophotrochozoa</taxon>
        <taxon>Mollusca</taxon>
        <taxon>Bivalvia</taxon>
        <taxon>Autobranchia</taxon>
        <taxon>Heteroconchia</taxon>
        <taxon>Palaeoheterodonta</taxon>
        <taxon>Unionida</taxon>
        <taxon>Unionoidea</taxon>
        <taxon>Unionidae</taxon>
        <taxon>Ambleminae</taxon>
        <taxon>Lampsilini</taxon>
        <taxon>Potamilus</taxon>
    </lineage>
</organism>
<sequence length="53" mass="6115">MYRKREATLIGVQKHELLSLYPTSESLTSLTGYRDAPSVHHDNSEDKRQTLLQ</sequence>
<protein>
    <submittedName>
        <fullName evidence="2">Uncharacterized protein</fullName>
    </submittedName>
</protein>
<dbReference type="AlphaFoldDB" id="A0AAE0TAZ4"/>
<name>A0AAE0TAZ4_9BIVA</name>
<dbReference type="EMBL" id="JAEAOA010000336">
    <property type="protein sequence ID" value="KAK3606693.1"/>
    <property type="molecule type" value="Genomic_DNA"/>
</dbReference>
<feature type="region of interest" description="Disordered" evidence="1">
    <location>
        <begin position="29"/>
        <end position="53"/>
    </location>
</feature>
<reference evidence="2" key="2">
    <citation type="journal article" date="2021" name="Genome Biol. Evol.">
        <title>Developing a high-quality reference genome for a parasitic bivalve with doubly uniparental inheritance (Bivalvia: Unionida).</title>
        <authorList>
            <person name="Smith C.H."/>
        </authorList>
    </citation>
    <scope>NUCLEOTIDE SEQUENCE</scope>
    <source>
        <strain evidence="2">CHS0354</strain>
        <tissue evidence="2">Mantle</tissue>
    </source>
</reference>
<reference evidence="2" key="1">
    <citation type="journal article" date="2021" name="Genome Biol. Evol.">
        <title>A High-Quality Reference Genome for a Parasitic Bivalve with Doubly Uniparental Inheritance (Bivalvia: Unionida).</title>
        <authorList>
            <person name="Smith C.H."/>
        </authorList>
    </citation>
    <scope>NUCLEOTIDE SEQUENCE</scope>
    <source>
        <strain evidence="2">CHS0354</strain>
    </source>
</reference>
<dbReference type="Proteomes" id="UP001195483">
    <property type="component" value="Unassembled WGS sequence"/>
</dbReference>
<evidence type="ECO:0000313" key="3">
    <source>
        <dbReference type="Proteomes" id="UP001195483"/>
    </source>
</evidence>
<evidence type="ECO:0000313" key="2">
    <source>
        <dbReference type="EMBL" id="KAK3606693.1"/>
    </source>
</evidence>
<feature type="compositionally biased region" description="Basic and acidic residues" evidence="1">
    <location>
        <begin position="37"/>
        <end position="53"/>
    </location>
</feature>
<reference evidence="2" key="3">
    <citation type="submission" date="2023-05" db="EMBL/GenBank/DDBJ databases">
        <authorList>
            <person name="Smith C.H."/>
        </authorList>
    </citation>
    <scope>NUCLEOTIDE SEQUENCE</scope>
    <source>
        <strain evidence="2">CHS0354</strain>
        <tissue evidence="2">Mantle</tissue>
    </source>
</reference>
<proteinExistence type="predicted"/>
<keyword evidence="3" id="KW-1185">Reference proteome</keyword>
<comment type="caution">
    <text evidence="2">The sequence shown here is derived from an EMBL/GenBank/DDBJ whole genome shotgun (WGS) entry which is preliminary data.</text>
</comment>
<gene>
    <name evidence="2" type="ORF">CHS0354_004670</name>
</gene>
<evidence type="ECO:0000256" key="1">
    <source>
        <dbReference type="SAM" id="MobiDB-lite"/>
    </source>
</evidence>